<dbReference type="Gene3D" id="3.20.20.140">
    <property type="entry name" value="Metal-dependent hydrolases"/>
    <property type="match status" value="1"/>
</dbReference>
<dbReference type="Pfam" id="PF04909">
    <property type="entry name" value="Amidohydro_2"/>
    <property type="match status" value="1"/>
</dbReference>
<dbReference type="InterPro" id="IPR032466">
    <property type="entry name" value="Metal_Hydrolase"/>
</dbReference>
<dbReference type="PANTHER" id="PTHR43569:SF2">
    <property type="entry name" value="AMIDOHYDROLASE-RELATED DOMAIN-CONTAINING PROTEIN"/>
    <property type="match status" value="1"/>
</dbReference>
<comment type="caution">
    <text evidence="3">The sequence shown here is derived from an EMBL/GenBank/DDBJ whole genome shotgun (WGS) entry which is preliminary data.</text>
</comment>
<dbReference type="EMBL" id="BAABIL010000407">
    <property type="protein sequence ID" value="GAA4985962.1"/>
    <property type="molecule type" value="Genomic_DNA"/>
</dbReference>
<reference evidence="4" key="1">
    <citation type="journal article" date="2019" name="Int. J. Syst. Evol. Microbiol.">
        <title>The Global Catalogue of Microorganisms (GCM) 10K type strain sequencing project: providing services to taxonomists for standard genome sequencing and annotation.</title>
        <authorList>
            <consortium name="The Broad Institute Genomics Platform"/>
            <consortium name="The Broad Institute Genome Sequencing Center for Infectious Disease"/>
            <person name="Wu L."/>
            <person name="Ma J."/>
        </authorList>
    </citation>
    <scope>NUCLEOTIDE SEQUENCE [LARGE SCALE GENOMIC DNA]</scope>
    <source>
        <strain evidence="4">JCM 18126</strain>
    </source>
</reference>
<gene>
    <name evidence="3" type="ORF">GCM10023225_25620</name>
</gene>
<dbReference type="InterPro" id="IPR052350">
    <property type="entry name" value="Metallo-dep_Lactonases"/>
</dbReference>
<name>A0ABP9I3G0_9ACTN</name>
<dbReference type="Proteomes" id="UP001501195">
    <property type="component" value="Unassembled WGS sequence"/>
</dbReference>
<feature type="domain" description="Amidohydrolase-related" evidence="2">
    <location>
        <begin position="11"/>
        <end position="291"/>
    </location>
</feature>
<sequence length="303" mass="31299">MSGPGGAAEVVDAHHHVWDLAVRPQPWIDPVGMAPIARSFGAADLHEAAAGLGATGRARVVAAVVVQTVRDAAETPELLDLAAADPLVAAAVGWVDLTGDDPRELAALALDPARPLLAGVRAQAQEEPDPGWLDRPDVRAGIAAAGRAGLVVDLLVTARQLPAAVRCVHDLDGVRFVLDHLGKPPVAAGHLQPWAGRLRELARAPHVVAKVSGLVTEADTSGWSAPQLRPWVQVALEAFGPDRLAVGSDWPVCLLAGSYADVLGATLECLAPLSGAERAAVLAGTARRVYALPGPGAPRDPRP</sequence>
<comment type="similarity">
    <text evidence="1">Belongs to the metallo-dependent hydrolases superfamily.</text>
</comment>
<evidence type="ECO:0000313" key="3">
    <source>
        <dbReference type="EMBL" id="GAA4985962.1"/>
    </source>
</evidence>
<evidence type="ECO:0000256" key="1">
    <source>
        <dbReference type="ARBA" id="ARBA00038310"/>
    </source>
</evidence>
<accession>A0ABP9I3G0</accession>
<protein>
    <submittedName>
        <fullName evidence="3">Amidohydrolase family protein</fullName>
    </submittedName>
</protein>
<proteinExistence type="inferred from homology"/>
<organism evidence="3 4">
    <name type="scientific">Kineococcus glutinatus</name>
    <dbReference type="NCBI Taxonomy" id="1070872"/>
    <lineage>
        <taxon>Bacteria</taxon>
        <taxon>Bacillati</taxon>
        <taxon>Actinomycetota</taxon>
        <taxon>Actinomycetes</taxon>
        <taxon>Kineosporiales</taxon>
        <taxon>Kineosporiaceae</taxon>
        <taxon>Kineococcus</taxon>
    </lineage>
</organism>
<dbReference type="SUPFAM" id="SSF51556">
    <property type="entry name" value="Metallo-dependent hydrolases"/>
    <property type="match status" value="1"/>
</dbReference>
<keyword evidence="4" id="KW-1185">Reference proteome</keyword>
<dbReference type="PANTHER" id="PTHR43569">
    <property type="entry name" value="AMIDOHYDROLASE"/>
    <property type="match status" value="1"/>
</dbReference>
<evidence type="ECO:0000259" key="2">
    <source>
        <dbReference type="Pfam" id="PF04909"/>
    </source>
</evidence>
<evidence type="ECO:0000313" key="4">
    <source>
        <dbReference type="Proteomes" id="UP001501195"/>
    </source>
</evidence>
<dbReference type="RefSeq" id="WP_345712995.1">
    <property type="nucleotide sequence ID" value="NZ_BAABIL010000407.1"/>
</dbReference>
<dbReference type="InterPro" id="IPR006680">
    <property type="entry name" value="Amidohydro-rel"/>
</dbReference>